<dbReference type="PANTHER" id="PTHR30461:SF23">
    <property type="entry name" value="DNA RECOMBINASE-RELATED"/>
    <property type="match status" value="1"/>
</dbReference>
<dbReference type="Pfam" id="PF00239">
    <property type="entry name" value="Resolvase"/>
    <property type="match status" value="1"/>
</dbReference>
<comment type="caution">
    <text evidence="4">The sequence shown here is derived from an EMBL/GenBank/DDBJ whole genome shotgun (WGS) entry which is preliminary data.</text>
</comment>
<evidence type="ECO:0000256" key="1">
    <source>
        <dbReference type="SAM" id="Coils"/>
    </source>
</evidence>
<protein>
    <submittedName>
        <fullName evidence="4">Recombinase family protein</fullName>
    </submittedName>
</protein>
<keyword evidence="1" id="KW-0175">Coiled coil</keyword>
<dbReference type="SUPFAM" id="SSF53041">
    <property type="entry name" value="Resolvase-like"/>
    <property type="match status" value="1"/>
</dbReference>
<keyword evidence="5" id="KW-1185">Reference proteome</keyword>
<evidence type="ECO:0000313" key="4">
    <source>
        <dbReference type="EMBL" id="MDW2798846.1"/>
    </source>
</evidence>
<dbReference type="Pfam" id="PF13408">
    <property type="entry name" value="Zn_ribbon_recom"/>
    <property type="match status" value="1"/>
</dbReference>
<proteinExistence type="predicted"/>
<evidence type="ECO:0000259" key="2">
    <source>
        <dbReference type="PROSITE" id="PS51736"/>
    </source>
</evidence>
<feature type="domain" description="Resolvase/invertase-type recombinase catalytic" evidence="2">
    <location>
        <begin position="3"/>
        <end position="156"/>
    </location>
</feature>
<name>A0ABU4GML9_9CLOT</name>
<evidence type="ECO:0000259" key="3">
    <source>
        <dbReference type="PROSITE" id="PS51737"/>
    </source>
</evidence>
<organism evidence="4 5">
    <name type="scientific">Clostridium boliviensis</name>
    <dbReference type="NCBI Taxonomy" id="318465"/>
    <lineage>
        <taxon>Bacteria</taxon>
        <taxon>Bacillati</taxon>
        <taxon>Bacillota</taxon>
        <taxon>Clostridia</taxon>
        <taxon>Eubacteriales</taxon>
        <taxon>Clostridiaceae</taxon>
        <taxon>Clostridium</taxon>
    </lineage>
</organism>
<feature type="coiled-coil region" evidence="1">
    <location>
        <begin position="446"/>
        <end position="473"/>
    </location>
</feature>
<evidence type="ECO:0000313" key="5">
    <source>
        <dbReference type="Proteomes" id="UP001276854"/>
    </source>
</evidence>
<dbReference type="Pfam" id="PF07508">
    <property type="entry name" value="Recombinase"/>
    <property type="match status" value="1"/>
</dbReference>
<dbReference type="InterPro" id="IPR006119">
    <property type="entry name" value="Resolv_N"/>
</dbReference>
<dbReference type="InterPro" id="IPR025827">
    <property type="entry name" value="Zn_ribbon_recom_dom"/>
</dbReference>
<gene>
    <name evidence="4" type="ORF">RZO55_14810</name>
</gene>
<dbReference type="InterPro" id="IPR011109">
    <property type="entry name" value="DNA_bind_recombinase_dom"/>
</dbReference>
<dbReference type="InterPro" id="IPR050639">
    <property type="entry name" value="SSR_resolvase"/>
</dbReference>
<dbReference type="InterPro" id="IPR038109">
    <property type="entry name" value="DNA_bind_recomb_sf"/>
</dbReference>
<dbReference type="EMBL" id="JAWONS010000240">
    <property type="protein sequence ID" value="MDW2798846.1"/>
    <property type="molecule type" value="Genomic_DNA"/>
</dbReference>
<dbReference type="Proteomes" id="UP001276854">
    <property type="component" value="Unassembled WGS sequence"/>
</dbReference>
<dbReference type="InterPro" id="IPR036162">
    <property type="entry name" value="Resolvase-like_N_sf"/>
</dbReference>
<dbReference type="SMART" id="SM00857">
    <property type="entry name" value="Resolvase"/>
    <property type="match status" value="1"/>
</dbReference>
<reference evidence="4 5" key="1">
    <citation type="submission" date="2023-10" db="EMBL/GenBank/DDBJ databases">
        <title>A novel Glycoside Hydrolase 43-Like Enzyme from Clostrdium boliviensis is an Endo-xylanase, and a Candidate for Xylooligosaccharides Production from Different Xylan Substrates.</title>
        <authorList>
            <person name="Alvarez M.T."/>
            <person name="Rocabado-Villegas L.R."/>
            <person name="Salas-Veizaga D.M."/>
            <person name="Linares-Pasten J.A."/>
            <person name="Gudmundsdottir E.E."/>
            <person name="Hreggvidsson G.O."/>
            <person name="Adlercreutz P."/>
            <person name="Nordberg Karlsson E."/>
        </authorList>
    </citation>
    <scope>NUCLEOTIDE SEQUENCE [LARGE SCALE GENOMIC DNA]</scope>
    <source>
        <strain evidence="4 5">E-1</strain>
    </source>
</reference>
<dbReference type="Gene3D" id="3.40.50.1390">
    <property type="entry name" value="Resolvase, N-terminal catalytic domain"/>
    <property type="match status" value="1"/>
</dbReference>
<dbReference type="Gene3D" id="3.90.1750.20">
    <property type="entry name" value="Putative Large Serine Recombinase, Chain B, Domain 2"/>
    <property type="match status" value="1"/>
</dbReference>
<dbReference type="PROSITE" id="PS51736">
    <property type="entry name" value="RECOMBINASES_3"/>
    <property type="match status" value="1"/>
</dbReference>
<dbReference type="PROSITE" id="PS51737">
    <property type="entry name" value="RECOMBINASE_DNA_BIND"/>
    <property type="match status" value="1"/>
</dbReference>
<sequence>MYKAAIYIRVSKDDGDKLESNSISNQRTLIRSFLQDKPEIEICSEWVDDGYSGVSFDRPGVRALLHEIREGTVTCVVVKDLSRFGRNYIETGRYIEQVFPFLGVRFIAINDGFDSAAKQSQADDMIIPFKNLINDAYSRDISVKVRSGQNIRRKQGDYIGAFPLYGYFRSEENKYKLEIDDYAAMTIRDIFQWKIQGMSNQGIADRLNSMGILSPLEYKRMLGWAFSTSFQLNPAAKWSAASVSRVLKNEIYTGTMIQGRESSPNYKIKKRFQKSPSEWIRVDGTHDAIISKEDFALVGRLLAADTRTAPDNRDLHLYSGLLQCGTCHHSMIRRPVKSEKKTYIYYVCRTQKADRKKCSAKCRIAEPKLDACVKEIIQKLISTACELNEITDYLDTLPLKQAVVQQVDLRIQRKRNECDHYKTLVFELYGDYKKGIVSRDNYVAWKSIYEDSCEQIERAVKALEEERSCLLKNHDLQNKWIDEFRKYKNIRKVTRTVLVSLIEKIEVIDKNRLQIHFSFQDYHAGGGFTGKTK</sequence>
<dbReference type="RefSeq" id="WP_318065052.1">
    <property type="nucleotide sequence ID" value="NZ_JAWONS010000240.1"/>
</dbReference>
<accession>A0ABU4GML9</accession>
<dbReference type="PANTHER" id="PTHR30461">
    <property type="entry name" value="DNA-INVERTASE FROM LAMBDOID PROPHAGE"/>
    <property type="match status" value="1"/>
</dbReference>
<feature type="domain" description="Recombinase" evidence="3">
    <location>
        <begin position="164"/>
        <end position="308"/>
    </location>
</feature>